<protein>
    <submittedName>
        <fullName evidence="1">2-dehydro-3-deoxygalactonokinase</fullName>
    </submittedName>
</protein>
<dbReference type="EMBL" id="JALIDZ010000004">
    <property type="protein sequence ID" value="MCT8972340.1"/>
    <property type="molecule type" value="Genomic_DNA"/>
</dbReference>
<dbReference type="GO" id="GO:0034194">
    <property type="term" value="P:D-galactonate catabolic process"/>
    <property type="evidence" value="ECO:0007669"/>
    <property type="project" value="InterPro"/>
</dbReference>
<evidence type="ECO:0000313" key="2">
    <source>
        <dbReference type="Proteomes" id="UP001320898"/>
    </source>
</evidence>
<proteinExistence type="predicted"/>
<dbReference type="Gene3D" id="3.30.420.310">
    <property type="entry name" value="2-keto-3-deoxy-galactonokinase, C-terminal domain"/>
    <property type="match status" value="1"/>
</dbReference>
<reference evidence="1 2" key="1">
    <citation type="submission" date="2022-04" db="EMBL/GenBank/DDBJ databases">
        <authorList>
            <person name="Ye Y.-Q."/>
            <person name="Du Z.-J."/>
        </authorList>
    </citation>
    <scope>NUCLEOTIDE SEQUENCE [LARGE SCALE GENOMIC DNA]</scope>
    <source>
        <strain evidence="1 2">A6E488</strain>
    </source>
</reference>
<keyword evidence="2" id="KW-1185">Reference proteome</keyword>
<dbReference type="RefSeq" id="WP_261615903.1">
    <property type="nucleotide sequence ID" value="NZ_JALIDZ010000004.1"/>
</dbReference>
<dbReference type="InterPro" id="IPR042258">
    <property type="entry name" value="DGOK_N"/>
</dbReference>
<accession>A0AAW5QZ92</accession>
<dbReference type="GO" id="GO:0008671">
    <property type="term" value="F:2-dehydro-3-deoxygalactonokinase activity"/>
    <property type="evidence" value="ECO:0007669"/>
    <property type="project" value="InterPro"/>
</dbReference>
<dbReference type="InterPro" id="IPR042257">
    <property type="entry name" value="DGOK_C"/>
</dbReference>
<organism evidence="1 2">
    <name type="scientific">Microbaculum marinisediminis</name>
    <dbReference type="NCBI Taxonomy" id="2931392"/>
    <lineage>
        <taxon>Bacteria</taxon>
        <taxon>Pseudomonadati</taxon>
        <taxon>Pseudomonadota</taxon>
        <taxon>Alphaproteobacteria</taxon>
        <taxon>Hyphomicrobiales</taxon>
        <taxon>Tepidamorphaceae</taxon>
        <taxon>Microbaculum</taxon>
    </lineage>
</organism>
<dbReference type="InterPro" id="IPR007729">
    <property type="entry name" value="DGOK"/>
</dbReference>
<dbReference type="Pfam" id="PF05035">
    <property type="entry name" value="DGOK"/>
    <property type="match status" value="1"/>
</dbReference>
<comment type="caution">
    <text evidence="1">The sequence shown here is derived from an EMBL/GenBank/DDBJ whole genome shotgun (WGS) entry which is preliminary data.</text>
</comment>
<dbReference type="CDD" id="cd24012">
    <property type="entry name" value="ASKHA_NBD_KDGal-kinase"/>
    <property type="match status" value="1"/>
</dbReference>
<name>A0AAW5QZ92_9HYPH</name>
<dbReference type="AlphaFoldDB" id="A0AAW5QZ92"/>
<dbReference type="Proteomes" id="UP001320898">
    <property type="component" value="Unassembled WGS sequence"/>
</dbReference>
<dbReference type="Gene3D" id="3.30.420.300">
    <property type="entry name" value="2-keto-3-deoxy-galactonokinase, substrate binding domain"/>
    <property type="match status" value="1"/>
</dbReference>
<sequence length="305" mass="32203">MTRIEAVLIDWGTTNVRAYGIGADGAILERRVSAHGIRNVPDRQFAAAFDALVGDWRAGAPVPVLMSGMIGSRQGWAEAPYVACPAGLDGLADGLLSVPDRSGVRIVPGVCLGAAATRRDVMRGEEVQCFGALATERIADAILCLPGTHSKWVRMEGGRLVDFATAMTGEAYEVLRRHSILSALMRDEETGATGDSRWFAAGLERSGDPGGLLHHLFSVRADGLFEVVPGEGLADYLSGILIGHEIRSMAGLFPAPRPVLVVGGSGLAAAYRAALSHLEVEARAIDAEKATTSGLFRILSKGRSM</sequence>
<gene>
    <name evidence="1" type="ORF">MUB46_10775</name>
</gene>
<evidence type="ECO:0000313" key="1">
    <source>
        <dbReference type="EMBL" id="MCT8972340.1"/>
    </source>
</evidence>